<protein>
    <recommendedName>
        <fullName evidence="4">Dipeptide transport system permease protein dppB</fullName>
    </recommendedName>
</protein>
<organism evidence="2 3">
    <name type="scientific">Vibrio ishigakensis</name>
    <dbReference type="NCBI Taxonomy" id="1481914"/>
    <lineage>
        <taxon>Bacteria</taxon>
        <taxon>Pseudomonadati</taxon>
        <taxon>Pseudomonadota</taxon>
        <taxon>Gammaproteobacteria</taxon>
        <taxon>Vibrionales</taxon>
        <taxon>Vibrionaceae</taxon>
        <taxon>Vibrio</taxon>
    </lineage>
</organism>
<evidence type="ECO:0000313" key="2">
    <source>
        <dbReference type="EMBL" id="GAM56562.1"/>
    </source>
</evidence>
<keyword evidence="1" id="KW-0812">Transmembrane</keyword>
<evidence type="ECO:0000313" key="3">
    <source>
        <dbReference type="Proteomes" id="UP000031671"/>
    </source>
</evidence>
<keyword evidence="1" id="KW-0472">Membrane</keyword>
<reference evidence="2 3" key="1">
    <citation type="submission" date="2015-01" db="EMBL/GenBank/DDBJ databases">
        <title>Vibrio sp. C1 JCM 19231 whole genome shotgun sequence.</title>
        <authorList>
            <person name="Sawabe T."/>
            <person name="Meirelles P."/>
            <person name="Feng G."/>
            <person name="Sayaka M."/>
            <person name="Hattori M."/>
            <person name="Ohkuma M."/>
        </authorList>
    </citation>
    <scope>NUCLEOTIDE SEQUENCE [LARGE SCALE GENOMIC DNA]</scope>
    <source>
        <strain evidence="3">JCM 19231</strain>
    </source>
</reference>
<proteinExistence type="predicted"/>
<evidence type="ECO:0000256" key="1">
    <source>
        <dbReference type="SAM" id="Phobius"/>
    </source>
</evidence>
<feature type="transmembrane region" description="Helical" evidence="1">
    <location>
        <begin position="6"/>
        <end position="29"/>
    </location>
</feature>
<dbReference type="AlphaFoldDB" id="A0A0B8NW94"/>
<evidence type="ECO:0008006" key="4">
    <source>
        <dbReference type="Google" id="ProtNLM"/>
    </source>
</evidence>
<dbReference type="Proteomes" id="UP000031671">
    <property type="component" value="Unassembled WGS sequence"/>
</dbReference>
<keyword evidence="1" id="KW-1133">Transmembrane helix</keyword>
<dbReference type="EMBL" id="BBRZ01000032">
    <property type="protein sequence ID" value="GAM56562.1"/>
    <property type="molecule type" value="Genomic_DNA"/>
</dbReference>
<sequence>MYYDQGAALVMGLLFVMINTIVDCMAYLLDPRQREEAYA</sequence>
<gene>
    <name evidence="2" type="ORF">JCM19231_673</name>
</gene>
<reference evidence="2 3" key="2">
    <citation type="submission" date="2015-01" db="EMBL/GenBank/DDBJ databases">
        <authorList>
            <consortium name="NBRP consortium"/>
            <person name="Sawabe T."/>
            <person name="Meirelles P."/>
            <person name="Feng G."/>
            <person name="Sayaka M."/>
            <person name="Hattori M."/>
            <person name="Ohkuma M."/>
        </authorList>
    </citation>
    <scope>NUCLEOTIDE SEQUENCE [LARGE SCALE GENOMIC DNA]</scope>
    <source>
        <strain evidence="3">JCM 19231</strain>
    </source>
</reference>
<keyword evidence="3" id="KW-1185">Reference proteome</keyword>
<comment type="caution">
    <text evidence="2">The sequence shown here is derived from an EMBL/GenBank/DDBJ whole genome shotgun (WGS) entry which is preliminary data.</text>
</comment>
<name>A0A0B8NW94_9VIBR</name>
<accession>A0A0B8NW94</accession>